<sequence length="268" mass="30128">ALAVEDAAHEHQRPKVDHYSDHIFMSLYGVHLDVDTGELHTSELAVFAAHKWLITVRKTGAFDMAHVEAVWDSNADRAEHGVGFLLHGLLDHVVDGHFEAVQELDDAVEDVEARLFDDKPQPLAVQKRSFQMRKALVDLRRVSLPMREVLNTLMRRDLGIVDEAMAAYFQDVYDHVLRVTEWTESLRDLVTTIQDSNLQVQSNRLNEVMKKLTAYAAIFGAVAAITGFFGQNLPYPGFGNHTGLTIMAILLLASTLGLGVVFKRRDWL</sequence>
<dbReference type="InterPro" id="IPR002523">
    <property type="entry name" value="MgTranspt_CorA/ZnTranspt_ZntB"/>
</dbReference>
<dbReference type="SUPFAM" id="SSF144083">
    <property type="entry name" value="Magnesium transport protein CorA, transmembrane region"/>
    <property type="match status" value="1"/>
</dbReference>
<dbReference type="RefSeq" id="WP_311425731.1">
    <property type="nucleotide sequence ID" value="NZ_JAVREH010000194.1"/>
</dbReference>
<dbReference type="Gene3D" id="3.30.460.20">
    <property type="entry name" value="CorA soluble domain-like"/>
    <property type="match status" value="1"/>
</dbReference>
<evidence type="ECO:0000256" key="4">
    <source>
        <dbReference type="ARBA" id="ARBA00022475"/>
    </source>
</evidence>
<gene>
    <name evidence="9" type="ORF">RM423_24950</name>
</gene>
<evidence type="ECO:0000256" key="6">
    <source>
        <dbReference type="ARBA" id="ARBA00022989"/>
    </source>
</evidence>
<comment type="caution">
    <text evidence="9">The sequence shown here is derived from an EMBL/GenBank/DDBJ whole genome shotgun (WGS) entry which is preliminary data.</text>
</comment>
<keyword evidence="5 8" id="KW-0812">Transmembrane</keyword>
<evidence type="ECO:0000313" key="9">
    <source>
        <dbReference type="EMBL" id="MDT0264599.1"/>
    </source>
</evidence>
<feature type="transmembrane region" description="Helical" evidence="8">
    <location>
        <begin position="212"/>
        <end position="230"/>
    </location>
</feature>
<keyword evidence="3" id="KW-0813">Transport</keyword>
<accession>A0ABU2JI08</accession>
<name>A0ABU2JI08_9ACTN</name>
<feature type="non-terminal residue" evidence="9">
    <location>
        <position position="1"/>
    </location>
</feature>
<keyword evidence="7 8" id="KW-0472">Membrane</keyword>
<dbReference type="Proteomes" id="UP001183176">
    <property type="component" value="Unassembled WGS sequence"/>
</dbReference>
<dbReference type="PANTHER" id="PTHR46494">
    <property type="entry name" value="CORA FAMILY METAL ION TRANSPORTER (EUROFUNG)"/>
    <property type="match status" value="1"/>
</dbReference>
<dbReference type="PANTHER" id="PTHR46494:SF1">
    <property type="entry name" value="CORA FAMILY METAL ION TRANSPORTER (EUROFUNG)"/>
    <property type="match status" value="1"/>
</dbReference>
<keyword evidence="6 8" id="KW-1133">Transmembrane helix</keyword>
<evidence type="ECO:0000256" key="7">
    <source>
        <dbReference type="ARBA" id="ARBA00023136"/>
    </source>
</evidence>
<dbReference type="EMBL" id="JAVREH010000194">
    <property type="protein sequence ID" value="MDT0264599.1"/>
    <property type="molecule type" value="Genomic_DNA"/>
</dbReference>
<comment type="subcellular location">
    <subcellularLocation>
        <location evidence="1">Cell membrane</location>
        <topology evidence="1">Multi-pass membrane protein</topology>
    </subcellularLocation>
</comment>
<feature type="transmembrane region" description="Helical" evidence="8">
    <location>
        <begin position="242"/>
        <end position="262"/>
    </location>
</feature>
<evidence type="ECO:0000256" key="8">
    <source>
        <dbReference type="SAM" id="Phobius"/>
    </source>
</evidence>
<proteinExistence type="inferred from homology"/>
<dbReference type="Pfam" id="PF01544">
    <property type="entry name" value="CorA"/>
    <property type="match status" value="1"/>
</dbReference>
<dbReference type="InterPro" id="IPR045861">
    <property type="entry name" value="CorA_cytoplasmic_dom"/>
</dbReference>
<keyword evidence="4" id="KW-1003">Cell membrane</keyword>
<evidence type="ECO:0000256" key="3">
    <source>
        <dbReference type="ARBA" id="ARBA00022448"/>
    </source>
</evidence>
<evidence type="ECO:0000313" key="10">
    <source>
        <dbReference type="Proteomes" id="UP001183176"/>
    </source>
</evidence>
<evidence type="ECO:0000256" key="5">
    <source>
        <dbReference type="ARBA" id="ARBA00022692"/>
    </source>
</evidence>
<dbReference type="CDD" id="cd12822">
    <property type="entry name" value="TmCorA-like"/>
    <property type="match status" value="1"/>
</dbReference>
<keyword evidence="10" id="KW-1185">Reference proteome</keyword>
<reference evidence="10" key="1">
    <citation type="submission" date="2023-07" db="EMBL/GenBank/DDBJ databases">
        <title>30 novel species of actinomycetes from the DSMZ collection.</title>
        <authorList>
            <person name="Nouioui I."/>
        </authorList>
    </citation>
    <scope>NUCLEOTIDE SEQUENCE [LARGE SCALE GENOMIC DNA]</scope>
    <source>
        <strain evidence="10">DSM 44399</strain>
    </source>
</reference>
<dbReference type="InterPro" id="IPR045863">
    <property type="entry name" value="CorA_TM1_TM2"/>
</dbReference>
<comment type="similarity">
    <text evidence="2">Belongs to the CorA metal ion transporter (MIT) (TC 1.A.35) family.</text>
</comment>
<dbReference type="Gene3D" id="1.20.58.340">
    <property type="entry name" value="Magnesium transport protein CorA, transmembrane region"/>
    <property type="match status" value="2"/>
</dbReference>
<dbReference type="SUPFAM" id="SSF143865">
    <property type="entry name" value="CorA soluble domain-like"/>
    <property type="match status" value="1"/>
</dbReference>
<protein>
    <submittedName>
        <fullName evidence="9">Magnesium transporter CorA family protein</fullName>
    </submittedName>
</protein>
<organism evidence="9 10">
    <name type="scientific">Jatrophihabitans lederbergiae</name>
    <dbReference type="NCBI Taxonomy" id="3075547"/>
    <lineage>
        <taxon>Bacteria</taxon>
        <taxon>Bacillati</taxon>
        <taxon>Actinomycetota</taxon>
        <taxon>Actinomycetes</taxon>
        <taxon>Jatrophihabitantales</taxon>
        <taxon>Jatrophihabitantaceae</taxon>
        <taxon>Jatrophihabitans</taxon>
    </lineage>
</organism>
<evidence type="ECO:0000256" key="2">
    <source>
        <dbReference type="ARBA" id="ARBA00009765"/>
    </source>
</evidence>
<evidence type="ECO:0000256" key="1">
    <source>
        <dbReference type="ARBA" id="ARBA00004651"/>
    </source>
</evidence>